<evidence type="ECO:0000313" key="3">
    <source>
        <dbReference type="EMBL" id="CAG8621589.1"/>
    </source>
</evidence>
<dbReference type="AlphaFoldDB" id="A0A9N9CZP3"/>
<organism evidence="3 4">
    <name type="scientific">Ambispora gerdemannii</name>
    <dbReference type="NCBI Taxonomy" id="144530"/>
    <lineage>
        <taxon>Eukaryota</taxon>
        <taxon>Fungi</taxon>
        <taxon>Fungi incertae sedis</taxon>
        <taxon>Mucoromycota</taxon>
        <taxon>Glomeromycotina</taxon>
        <taxon>Glomeromycetes</taxon>
        <taxon>Archaeosporales</taxon>
        <taxon>Ambisporaceae</taxon>
        <taxon>Ambispora</taxon>
    </lineage>
</organism>
<evidence type="ECO:0000313" key="4">
    <source>
        <dbReference type="Proteomes" id="UP000789831"/>
    </source>
</evidence>
<name>A0A9N9CZP3_9GLOM</name>
<feature type="region of interest" description="Disordered" evidence="2">
    <location>
        <begin position="188"/>
        <end position="211"/>
    </location>
</feature>
<keyword evidence="4" id="KW-1185">Reference proteome</keyword>
<evidence type="ECO:0000256" key="1">
    <source>
        <dbReference type="SAM" id="Coils"/>
    </source>
</evidence>
<feature type="coiled-coil region" evidence="1">
    <location>
        <begin position="1"/>
        <end position="35"/>
    </location>
</feature>
<gene>
    <name evidence="3" type="ORF">AGERDE_LOCUS10090</name>
</gene>
<comment type="caution">
    <text evidence="3">The sequence shown here is derived from an EMBL/GenBank/DDBJ whole genome shotgun (WGS) entry which is preliminary data.</text>
</comment>
<evidence type="ECO:0000256" key="2">
    <source>
        <dbReference type="SAM" id="MobiDB-lite"/>
    </source>
</evidence>
<feature type="non-terminal residue" evidence="3">
    <location>
        <position position="1"/>
    </location>
</feature>
<proteinExistence type="predicted"/>
<sequence>IQELEKEKKLLEKENRQLNTKNTSLRDRIQELEKEKDSPTKLNVITSFSSPDQEIPISNQKLDNSVYITFNGNVPLSVLPNQDINTSSSPNQELSDSLYNTTNETTPLSVLPDEDINTSWFNQGLNDSLYNTIENTPLSLNQNLNTFFTMLSNQENNTTCISRNVSLSLDQNPNIFFINPLFSISSPNQDNEMNTSSPSQEIPYSYTPLFS</sequence>
<keyword evidence="1" id="KW-0175">Coiled coil</keyword>
<dbReference type="EMBL" id="CAJVPL010002874">
    <property type="protein sequence ID" value="CAG8621589.1"/>
    <property type="molecule type" value="Genomic_DNA"/>
</dbReference>
<dbReference type="Proteomes" id="UP000789831">
    <property type="component" value="Unassembled WGS sequence"/>
</dbReference>
<protein>
    <submittedName>
        <fullName evidence="3">11637_t:CDS:1</fullName>
    </submittedName>
</protein>
<accession>A0A9N9CZP3</accession>
<reference evidence="3" key="1">
    <citation type="submission" date="2021-06" db="EMBL/GenBank/DDBJ databases">
        <authorList>
            <person name="Kallberg Y."/>
            <person name="Tangrot J."/>
            <person name="Rosling A."/>
        </authorList>
    </citation>
    <scope>NUCLEOTIDE SEQUENCE</scope>
    <source>
        <strain evidence="3">MT106</strain>
    </source>
</reference>